<keyword evidence="2" id="KW-0540">Nuclease</keyword>
<evidence type="ECO:0000313" key="3">
    <source>
        <dbReference type="Proteomes" id="UP000289775"/>
    </source>
</evidence>
<reference evidence="2 3" key="1">
    <citation type="submission" date="2014-12" db="EMBL/GenBank/DDBJ databases">
        <title>Genome sequence of Flavobacterium beibuense RSKm HC5.</title>
        <authorList>
            <person name="Kim J.F."/>
            <person name="Song J.Y."/>
            <person name="Kwak M.-J."/>
            <person name="Lee S.-W."/>
        </authorList>
    </citation>
    <scope>NUCLEOTIDE SEQUENCE [LARGE SCALE GENOMIC DNA]</scope>
    <source>
        <strain evidence="2 3">RSKm HC5</strain>
    </source>
</reference>
<evidence type="ECO:0000313" key="2">
    <source>
        <dbReference type="EMBL" id="RYJ45512.1"/>
    </source>
</evidence>
<dbReference type="GO" id="GO:0009307">
    <property type="term" value="P:DNA restriction-modification system"/>
    <property type="evidence" value="ECO:0007669"/>
    <property type="project" value="InterPro"/>
</dbReference>
<name>A0A444WIJ9_9FLAO</name>
<dbReference type="InterPro" id="IPR007560">
    <property type="entry name" value="Restrct_endonuc_IV_Mrr"/>
</dbReference>
<dbReference type="OrthoDB" id="744987at2"/>
<dbReference type="SUPFAM" id="SSF52980">
    <property type="entry name" value="Restriction endonuclease-like"/>
    <property type="match status" value="1"/>
</dbReference>
<protein>
    <submittedName>
        <fullName evidence="2">Restriction endonuclease</fullName>
    </submittedName>
</protein>
<dbReference type="AlphaFoldDB" id="A0A444WIJ9"/>
<dbReference type="Proteomes" id="UP000289775">
    <property type="component" value="Unassembled WGS sequence"/>
</dbReference>
<proteinExistence type="predicted"/>
<keyword evidence="2" id="KW-0378">Hydrolase</keyword>
<dbReference type="EMBL" id="JUIW01000001">
    <property type="protein sequence ID" value="RYJ45512.1"/>
    <property type="molecule type" value="Genomic_DNA"/>
</dbReference>
<organism evidence="2 3">
    <name type="scientific">Flavobacterium beibuense</name>
    <dbReference type="NCBI Taxonomy" id="657326"/>
    <lineage>
        <taxon>Bacteria</taxon>
        <taxon>Pseudomonadati</taxon>
        <taxon>Bacteroidota</taxon>
        <taxon>Flavobacteriia</taxon>
        <taxon>Flavobacteriales</taxon>
        <taxon>Flavobacteriaceae</taxon>
        <taxon>Flavobacterium</taxon>
    </lineage>
</organism>
<dbReference type="InterPro" id="IPR011856">
    <property type="entry name" value="tRNA_endonuc-like_dom_sf"/>
</dbReference>
<dbReference type="RefSeq" id="WP_129749295.1">
    <property type="nucleotide sequence ID" value="NZ_JUIW01000001.1"/>
</dbReference>
<keyword evidence="2" id="KW-0255">Endonuclease</keyword>
<dbReference type="InterPro" id="IPR011335">
    <property type="entry name" value="Restrct_endonuc-II-like"/>
</dbReference>
<comment type="caution">
    <text evidence="2">The sequence shown here is derived from an EMBL/GenBank/DDBJ whole genome shotgun (WGS) entry which is preliminary data.</text>
</comment>
<evidence type="ECO:0000259" key="1">
    <source>
        <dbReference type="Pfam" id="PF04471"/>
    </source>
</evidence>
<accession>A0A444WIJ9</accession>
<gene>
    <name evidence="2" type="ORF">NU09_0104</name>
</gene>
<dbReference type="GO" id="GO:0004519">
    <property type="term" value="F:endonuclease activity"/>
    <property type="evidence" value="ECO:0007669"/>
    <property type="project" value="UniProtKB-KW"/>
</dbReference>
<keyword evidence="3" id="KW-1185">Reference proteome</keyword>
<feature type="domain" description="Restriction endonuclease type IV Mrr" evidence="1">
    <location>
        <begin position="13"/>
        <end position="114"/>
    </location>
</feature>
<sequence>MGEGLKYEQFTRDIYQTLLEREGLTVDVQHNLKIKGKATFHQIDVYWECKVGLGIHKVAIECKNYNKNLSVGRVKEFWSSISDIGNINGIMVTSKGYQKGAKEFAEYYGIKLVVLRETIDEDWEGRVRYLTTTIESISSKVTNIYIKLDKEWMFEKFKGKISDNLNLKLNLTNEFMVVDSKGAKVNSLLELEDRLPILDSEAKQGLKHFYTFNDSYIITEMFGMVKIVGIEFTYNISVGKMKFDYDGKETAKAIMKDVLSGEINFVR</sequence>
<dbReference type="Gene3D" id="3.40.1350.10">
    <property type="match status" value="1"/>
</dbReference>
<dbReference type="GO" id="GO:0003677">
    <property type="term" value="F:DNA binding"/>
    <property type="evidence" value="ECO:0007669"/>
    <property type="project" value="InterPro"/>
</dbReference>
<dbReference type="Pfam" id="PF04471">
    <property type="entry name" value="Mrr_cat"/>
    <property type="match status" value="1"/>
</dbReference>